<gene>
    <name evidence="1" type="ORF">LJ655_08875</name>
</gene>
<dbReference type="Proteomes" id="UP001430614">
    <property type="component" value="Unassembled WGS sequence"/>
</dbReference>
<evidence type="ECO:0008006" key="3">
    <source>
        <dbReference type="Google" id="ProtNLM"/>
    </source>
</evidence>
<accession>A0ABS8KB54</accession>
<dbReference type="EMBL" id="JAJITC010000004">
    <property type="protein sequence ID" value="MCC8402004.1"/>
    <property type="molecule type" value="Genomic_DNA"/>
</dbReference>
<dbReference type="InterPro" id="IPR027417">
    <property type="entry name" value="P-loop_NTPase"/>
</dbReference>
<evidence type="ECO:0000313" key="1">
    <source>
        <dbReference type="EMBL" id="MCC8402004.1"/>
    </source>
</evidence>
<protein>
    <recommendedName>
        <fullName evidence="3">Restriction endonuclease</fullName>
    </recommendedName>
</protein>
<proteinExistence type="predicted"/>
<comment type="caution">
    <text evidence="1">The sequence shown here is derived from an EMBL/GenBank/DDBJ whole genome shotgun (WGS) entry which is preliminary data.</text>
</comment>
<organism evidence="1 2">
    <name type="scientific">Paraburkholderia translucens</name>
    <dbReference type="NCBI Taxonomy" id="2886945"/>
    <lineage>
        <taxon>Bacteria</taxon>
        <taxon>Pseudomonadati</taxon>
        <taxon>Pseudomonadota</taxon>
        <taxon>Betaproteobacteria</taxon>
        <taxon>Burkholderiales</taxon>
        <taxon>Burkholderiaceae</taxon>
        <taxon>Paraburkholderia</taxon>
    </lineage>
</organism>
<sequence length="755" mass="83668">MKDKNQDLTSDAALGEAITASLAESTGAAQSWYPRLREHLARVKAATSVDFANRDFLEELWSDESVSATGMGSVKVGPALDDPEFREWFSQAFSDVLPDDEAQVEVHLTTLYKELERRLGEKCGRVARLKLNRVMCARFPQHFTTLADVGALKFLHRAMGGTASDHAVHAHMAIKRRLETLLGPVDPNRSDAEVERLSLPWFLYEHIVDEPELEAEPSPGGTDSATPVGLRPLPASLRRKGLTALKGYFATLLEFVQVLKDGLTREELADEVRRSNPTLLDSSVSTVITTVTREFDLCVRDGAVYRLNARGLNLLDTQDPDEFADHLLTRILGVDHVIKTLEAGPRPLVDLVETLKQVNPGWTSDAIPRAVIAWLNSLAVLELDPARKCSLTERGKIWAHKVTWTPEALPTVSVPAQLTLDNVDVPATVPVFAEVAKRLESVNGGKLLFPGDLVRQLHVGLWSHPVRHFAVLTGISGSGKTQLAWNYGVALCGIENGQTERVRVIPVQPGWFDPTPLFGYVSPLNQQYCSAPFLELLLRAVNDPARPYLVVLDEMNLSHPEQYLAPLLSAMETRGWIDLHDMAEEATDVPRRVRYPSNLAIIGTLNMDETTHGLSDKVLDRAFTLEFWNISVEAFPGWNNFELTSDLQASVKKLLGDLSTALAPVRLHFGWRTIEDVLRYLQLAVQSGATEVDALDAVVYAKVLPKLRGESTDRFHLALESARTSLLEHGLKRCAEKVSALVADLKETGTARFWR</sequence>
<dbReference type="Gene3D" id="3.40.50.300">
    <property type="entry name" value="P-loop containing nucleotide triphosphate hydrolases"/>
    <property type="match status" value="1"/>
</dbReference>
<name>A0ABS8KB54_9BURK</name>
<dbReference type="RefSeq" id="WP_230560880.1">
    <property type="nucleotide sequence ID" value="NZ_JAJITC010000004.1"/>
</dbReference>
<keyword evidence="2" id="KW-1185">Reference proteome</keyword>
<reference evidence="1 2" key="1">
    <citation type="submission" date="2021-11" db="EMBL/GenBank/DDBJ databases">
        <authorList>
            <person name="Oh E.-T."/>
            <person name="Kim S.-B."/>
        </authorList>
    </citation>
    <scope>NUCLEOTIDE SEQUENCE [LARGE SCALE GENOMIC DNA]</scope>
    <source>
        <strain evidence="1 2">MMS20-SJTN17</strain>
    </source>
</reference>
<dbReference type="SUPFAM" id="SSF52540">
    <property type="entry name" value="P-loop containing nucleoside triphosphate hydrolases"/>
    <property type="match status" value="1"/>
</dbReference>
<evidence type="ECO:0000313" key="2">
    <source>
        <dbReference type="Proteomes" id="UP001430614"/>
    </source>
</evidence>